<reference evidence="2 3" key="1">
    <citation type="submission" date="2018-05" db="EMBL/GenBank/DDBJ databases">
        <title>Genomic Encyclopedia of Type Strains, Phase IV (KMG-IV): sequencing the most valuable type-strain genomes for metagenomic binning, comparative biology and taxonomic classification.</title>
        <authorList>
            <person name="Goeker M."/>
        </authorList>
    </citation>
    <scope>NUCLEOTIDE SEQUENCE [LARGE SCALE GENOMIC DNA]</scope>
    <source>
        <strain evidence="2 3">DSM 23606</strain>
    </source>
</reference>
<organism evidence="2 3">
    <name type="scientific">Plasticicumulans acidivorans</name>
    <dbReference type="NCBI Taxonomy" id="886464"/>
    <lineage>
        <taxon>Bacteria</taxon>
        <taxon>Pseudomonadati</taxon>
        <taxon>Pseudomonadota</taxon>
        <taxon>Gammaproteobacteria</taxon>
        <taxon>Candidatus Competibacteraceae</taxon>
        <taxon>Plasticicumulans</taxon>
    </lineage>
</organism>
<gene>
    <name evidence="2" type="ORF">C7443_10359</name>
</gene>
<evidence type="ECO:0008006" key="4">
    <source>
        <dbReference type="Google" id="ProtNLM"/>
    </source>
</evidence>
<evidence type="ECO:0000313" key="3">
    <source>
        <dbReference type="Proteomes" id="UP000246569"/>
    </source>
</evidence>
<accession>A0A317MW86</accession>
<feature type="signal peptide" evidence="1">
    <location>
        <begin position="1"/>
        <end position="24"/>
    </location>
</feature>
<dbReference type="AlphaFoldDB" id="A0A317MW86"/>
<evidence type="ECO:0000313" key="2">
    <source>
        <dbReference type="EMBL" id="PWV63135.1"/>
    </source>
</evidence>
<proteinExistence type="predicted"/>
<sequence>MFHRKLACFSAAAFALTAGASAYAFDLPDPTYNAYQYGDFYSYSLPILAYKYDLENGGGVGPGNPYYVASSSGQIKDLPVIGTGTSSTPATTNVTGMDDAYPTPDGVASGTTAMFQTTTSNPGGVADPGGANEFTGDTENTWDSRVSAMTDFLGAGNDLVFFFNNNQVNSGSAENQNLMAWAQVILRSDDGTQVAYFDFTNNGGAGGTPGGDVTSYTSSGAAPGANDAPTTITTTDPYYVKSGGQVTLSGVETCIGLDGTYVAGCTPTTQTFNHNLGANQAAYALWSPELNAALRSGLYDVIQVDIRMSMLNNGYEQIFVGAVTTPGTTQVAEPGMLALFGLTLPWLMRRRVRA</sequence>
<dbReference type="Proteomes" id="UP000246569">
    <property type="component" value="Unassembled WGS sequence"/>
</dbReference>
<dbReference type="OrthoDB" id="5464807at2"/>
<evidence type="ECO:0000256" key="1">
    <source>
        <dbReference type="SAM" id="SignalP"/>
    </source>
</evidence>
<comment type="caution">
    <text evidence="2">The sequence shown here is derived from an EMBL/GenBank/DDBJ whole genome shotgun (WGS) entry which is preliminary data.</text>
</comment>
<dbReference type="EMBL" id="QGTJ01000003">
    <property type="protein sequence ID" value="PWV63135.1"/>
    <property type="molecule type" value="Genomic_DNA"/>
</dbReference>
<keyword evidence="1" id="KW-0732">Signal</keyword>
<keyword evidence="3" id="KW-1185">Reference proteome</keyword>
<dbReference type="RefSeq" id="WP_110017649.1">
    <property type="nucleotide sequence ID" value="NZ_QGTJ01000003.1"/>
</dbReference>
<protein>
    <recommendedName>
        <fullName evidence="4">Secreted protein with PEP-CTERM sorting signal</fullName>
    </recommendedName>
</protein>
<name>A0A317MW86_9GAMM</name>
<feature type="chain" id="PRO_5016385596" description="Secreted protein with PEP-CTERM sorting signal" evidence="1">
    <location>
        <begin position="25"/>
        <end position="354"/>
    </location>
</feature>